<dbReference type="GeneID" id="59349843"/>
<organism evidence="2 3">
    <name type="scientific">Mycena indigotica</name>
    <dbReference type="NCBI Taxonomy" id="2126181"/>
    <lineage>
        <taxon>Eukaryota</taxon>
        <taxon>Fungi</taxon>
        <taxon>Dikarya</taxon>
        <taxon>Basidiomycota</taxon>
        <taxon>Agaricomycotina</taxon>
        <taxon>Agaricomycetes</taxon>
        <taxon>Agaricomycetidae</taxon>
        <taxon>Agaricales</taxon>
        <taxon>Marasmiineae</taxon>
        <taxon>Mycenaceae</taxon>
        <taxon>Mycena</taxon>
    </lineage>
</organism>
<evidence type="ECO:0000313" key="3">
    <source>
        <dbReference type="Proteomes" id="UP000636479"/>
    </source>
</evidence>
<accession>A0A8H6SCJ2</accession>
<reference evidence="2" key="1">
    <citation type="submission" date="2020-05" db="EMBL/GenBank/DDBJ databases">
        <title>Mycena genomes resolve the evolution of fungal bioluminescence.</title>
        <authorList>
            <person name="Tsai I.J."/>
        </authorList>
    </citation>
    <scope>NUCLEOTIDE SEQUENCE</scope>
    <source>
        <strain evidence="2">171206Taipei</strain>
    </source>
</reference>
<proteinExistence type="predicted"/>
<evidence type="ECO:0000313" key="1">
    <source>
        <dbReference type="EMBL" id="KAF7295358.1"/>
    </source>
</evidence>
<dbReference type="RefSeq" id="XP_037216721.1">
    <property type="nucleotide sequence ID" value="XM_037367327.1"/>
</dbReference>
<dbReference type="EMBL" id="JACAZF010000009">
    <property type="protein sequence ID" value="KAF7295358.1"/>
    <property type="molecule type" value="Genomic_DNA"/>
</dbReference>
<evidence type="ECO:0000313" key="2">
    <source>
        <dbReference type="EMBL" id="KAF7295360.1"/>
    </source>
</evidence>
<dbReference type="EMBL" id="JACAZF010000009">
    <property type="protein sequence ID" value="KAF7295360.1"/>
    <property type="molecule type" value="Genomic_DNA"/>
</dbReference>
<protein>
    <submittedName>
        <fullName evidence="2">Uncharacterized protein</fullName>
    </submittedName>
</protein>
<dbReference type="AlphaFoldDB" id="A0A8H6SCJ2"/>
<sequence length="292" mass="33395">MALVASPSSSPITQSWPWDIIELVILAVLHTANTDSRSILRLMLVNSDFLRVVMQWICCFCHFSVDRHRRLPTFRQTWLTTLATTPKVTTPVTAIRRVMLGRLPLQEGLAILARLQHVQHWTIEDVNITTSALFQTLRPETLDVAVPYRGMHFLSNFSTLRSLFLDRIIHQDDVDAWAVLARLVLLEQLCIVATIPPATILAQQRNLQLLVLLWGSDIRSLKRIDELLALPLKESAHVVILRDKRHPVTRFHKAASGLSVWDVARRVVAQQRSMTESELAESRKQHPRPIWT</sequence>
<name>A0A8H6SCJ2_9AGAR</name>
<keyword evidence="3" id="KW-1185">Reference proteome</keyword>
<dbReference type="Proteomes" id="UP000636479">
    <property type="component" value="Unassembled WGS sequence"/>
</dbReference>
<gene>
    <name evidence="1" type="ORF">MIND_01075300</name>
    <name evidence="2" type="ORF">MIND_01075500</name>
</gene>
<comment type="caution">
    <text evidence="2">The sequence shown here is derived from an EMBL/GenBank/DDBJ whole genome shotgun (WGS) entry which is preliminary data.</text>
</comment>